<keyword evidence="10" id="KW-0812">Transmembrane</keyword>
<evidence type="ECO:0000256" key="1">
    <source>
        <dbReference type="ARBA" id="ARBA00000085"/>
    </source>
</evidence>
<keyword evidence="10" id="KW-1133">Transmembrane helix</keyword>
<evidence type="ECO:0000256" key="2">
    <source>
        <dbReference type="ARBA" id="ARBA00012438"/>
    </source>
</evidence>
<evidence type="ECO:0000256" key="7">
    <source>
        <dbReference type="ARBA" id="ARBA00022840"/>
    </source>
</evidence>
<reference evidence="12 13" key="1">
    <citation type="submission" date="2019-02" db="EMBL/GenBank/DDBJ databases">
        <title>Kribbella capetownensis sp. nov. and Kribbella speibonae sp. nov., isolated from soil.</title>
        <authorList>
            <person name="Curtis S.M."/>
            <person name="Norton I."/>
            <person name="Everest G.J."/>
            <person name="Meyers P.R."/>
        </authorList>
    </citation>
    <scope>NUCLEOTIDE SEQUENCE [LARGE SCALE GENOMIC DNA]</scope>
    <source>
        <strain evidence="12 13">KCTC 29219</strain>
    </source>
</reference>
<feature type="transmembrane region" description="Helical" evidence="10">
    <location>
        <begin position="69"/>
        <end position="89"/>
    </location>
</feature>
<gene>
    <name evidence="12" type="ORF">E0H45_10085</name>
</gene>
<evidence type="ECO:0000256" key="5">
    <source>
        <dbReference type="ARBA" id="ARBA00022741"/>
    </source>
</evidence>
<keyword evidence="4" id="KW-0808">Transferase</keyword>
<dbReference type="GO" id="GO:0016020">
    <property type="term" value="C:membrane"/>
    <property type="evidence" value="ECO:0007669"/>
    <property type="project" value="InterPro"/>
</dbReference>
<evidence type="ECO:0000256" key="6">
    <source>
        <dbReference type="ARBA" id="ARBA00022777"/>
    </source>
</evidence>
<feature type="domain" description="Signal transduction histidine kinase subgroup 3 dimerisation and phosphoacceptor" evidence="11">
    <location>
        <begin position="406"/>
        <end position="468"/>
    </location>
</feature>
<dbReference type="GO" id="GO:0046983">
    <property type="term" value="F:protein dimerization activity"/>
    <property type="evidence" value="ECO:0007669"/>
    <property type="project" value="InterPro"/>
</dbReference>
<feature type="transmembrane region" description="Helical" evidence="10">
    <location>
        <begin position="125"/>
        <end position="143"/>
    </location>
</feature>
<feature type="transmembrane region" description="Helical" evidence="10">
    <location>
        <begin position="96"/>
        <end position="113"/>
    </location>
</feature>
<dbReference type="GO" id="GO:0005524">
    <property type="term" value="F:ATP binding"/>
    <property type="evidence" value="ECO:0007669"/>
    <property type="project" value="UniProtKB-KW"/>
</dbReference>
<evidence type="ECO:0000256" key="10">
    <source>
        <dbReference type="SAM" id="Phobius"/>
    </source>
</evidence>
<sequence length="589" mass="60594">MWLPLHPTVTSQAHNEKRDHGGGAGPVVAARSAGLAVSATVLSAAVVVVCVLPFAFANPNASRLQRLPAWYILVVAVAATVSVAGAWAARSHSGRASAALALAGVAAILPLWASQEWLPDSLRAATLATTPLAVAAIAAAALLWPARVEPRADRLVMVIAGIAVVAAGVHVLAYDPLADPGCTQTCADVSPLLGELVGTRAAMAITTAAIVSIVVIGGSAVAATLMNRSSRLVSGAALAALTALGGLTVVRWLIFESIELSAVRLPLEPLAVAAVGAAVCVLHLGVLRTRAAVERVVAGLSAESVRRGAVVDVQFAVPGADRWLDPSGAAVVVPPEPDRTVVLTDGSEPTVRLVVARSVDPAEILAGLSPVTRLALHNAQLSTVARARLAEVRASQRRVVAASDGERRRIERDLHDGAQQRLVGVGLQLRIARADADHDTRITIERVENKVGDALSELRRLAHGVFPSVLADEGLEQALVELVAASDVPAELTMQVTDALTTEVAMAAYATVAAAVGSVVQPSVATRCRIEVRQVAESLTVSVETESATIRTPDLTAVGDRVGAVGGAVTWSDPEAGAYVVTAVIPCES</sequence>
<feature type="transmembrane region" description="Helical" evidence="10">
    <location>
        <begin position="35"/>
        <end position="57"/>
    </location>
</feature>
<feature type="transmembrane region" description="Helical" evidence="10">
    <location>
        <begin position="267"/>
        <end position="287"/>
    </location>
</feature>
<evidence type="ECO:0000256" key="8">
    <source>
        <dbReference type="ARBA" id="ARBA00023012"/>
    </source>
</evidence>
<dbReference type="OrthoDB" id="5242012at2"/>
<feature type="region of interest" description="Disordered" evidence="9">
    <location>
        <begin position="1"/>
        <end position="24"/>
    </location>
</feature>
<dbReference type="Gene3D" id="6.10.250.2870">
    <property type="match status" value="1"/>
</dbReference>
<dbReference type="AlphaFoldDB" id="A0A4R0HUM7"/>
<keyword evidence="5" id="KW-0547">Nucleotide-binding</keyword>
<dbReference type="InterPro" id="IPR011712">
    <property type="entry name" value="Sig_transdc_His_kin_sub3_dim/P"/>
</dbReference>
<organism evidence="12 13">
    <name type="scientific">Kribbella soli</name>
    <dbReference type="NCBI Taxonomy" id="1124743"/>
    <lineage>
        <taxon>Bacteria</taxon>
        <taxon>Bacillati</taxon>
        <taxon>Actinomycetota</taxon>
        <taxon>Actinomycetes</taxon>
        <taxon>Propionibacteriales</taxon>
        <taxon>Kribbellaceae</taxon>
        <taxon>Kribbella</taxon>
    </lineage>
</organism>
<keyword evidence="8" id="KW-0902">Two-component regulatory system</keyword>
<name>A0A4R0HUM7_9ACTN</name>
<comment type="catalytic activity">
    <reaction evidence="1">
        <text>ATP + protein L-histidine = ADP + protein N-phospho-L-histidine.</text>
        <dbReference type="EC" id="2.7.13.3"/>
    </reaction>
</comment>
<dbReference type="PANTHER" id="PTHR24421:SF10">
    <property type="entry name" value="NITRATE_NITRITE SENSOR PROTEIN NARQ"/>
    <property type="match status" value="1"/>
</dbReference>
<protein>
    <recommendedName>
        <fullName evidence="2">histidine kinase</fullName>
        <ecNumber evidence="2">2.7.13.3</ecNumber>
    </recommendedName>
</protein>
<evidence type="ECO:0000256" key="9">
    <source>
        <dbReference type="SAM" id="MobiDB-lite"/>
    </source>
</evidence>
<proteinExistence type="predicted"/>
<keyword evidence="10" id="KW-0472">Membrane</keyword>
<feature type="transmembrane region" description="Helical" evidence="10">
    <location>
        <begin position="232"/>
        <end position="255"/>
    </location>
</feature>
<comment type="caution">
    <text evidence="12">The sequence shown here is derived from an EMBL/GenBank/DDBJ whole genome shotgun (WGS) entry which is preliminary data.</text>
</comment>
<keyword evidence="6" id="KW-0418">Kinase</keyword>
<dbReference type="GO" id="GO:0000155">
    <property type="term" value="F:phosphorelay sensor kinase activity"/>
    <property type="evidence" value="ECO:0007669"/>
    <property type="project" value="InterPro"/>
</dbReference>
<dbReference type="InterPro" id="IPR050482">
    <property type="entry name" value="Sensor_HK_TwoCompSys"/>
</dbReference>
<feature type="transmembrane region" description="Helical" evidence="10">
    <location>
        <begin position="155"/>
        <end position="174"/>
    </location>
</feature>
<keyword evidence="7" id="KW-0067">ATP-binding</keyword>
<evidence type="ECO:0000313" key="13">
    <source>
        <dbReference type="Proteomes" id="UP000292346"/>
    </source>
</evidence>
<evidence type="ECO:0000313" key="12">
    <source>
        <dbReference type="EMBL" id="TCC11589.1"/>
    </source>
</evidence>
<keyword evidence="3" id="KW-0597">Phosphoprotein</keyword>
<keyword evidence="13" id="KW-1185">Reference proteome</keyword>
<dbReference type="PANTHER" id="PTHR24421">
    <property type="entry name" value="NITRATE/NITRITE SENSOR PROTEIN NARX-RELATED"/>
    <property type="match status" value="1"/>
</dbReference>
<accession>A0A4R0HUM7</accession>
<dbReference type="EMBL" id="SJJZ01000001">
    <property type="protein sequence ID" value="TCC11589.1"/>
    <property type="molecule type" value="Genomic_DNA"/>
</dbReference>
<evidence type="ECO:0000259" key="11">
    <source>
        <dbReference type="Pfam" id="PF07730"/>
    </source>
</evidence>
<dbReference type="Pfam" id="PF07730">
    <property type="entry name" value="HisKA_3"/>
    <property type="match status" value="1"/>
</dbReference>
<evidence type="ECO:0000256" key="4">
    <source>
        <dbReference type="ARBA" id="ARBA00022679"/>
    </source>
</evidence>
<evidence type="ECO:0000256" key="3">
    <source>
        <dbReference type="ARBA" id="ARBA00022553"/>
    </source>
</evidence>
<dbReference type="EC" id="2.7.13.3" evidence="2"/>
<feature type="transmembrane region" description="Helical" evidence="10">
    <location>
        <begin position="201"/>
        <end position="225"/>
    </location>
</feature>
<dbReference type="Proteomes" id="UP000292346">
    <property type="component" value="Unassembled WGS sequence"/>
</dbReference>